<reference evidence="1 2" key="1">
    <citation type="journal article" date="2012" name="J. Bacteriol.">
        <title>Genome Sequence of Fibrella aestuarina BUZ 2T, a Filamentous Marine Bacterium.</title>
        <authorList>
            <person name="Filippini M."/>
            <person name="Qi W."/>
            <person name="Blom J."/>
            <person name="Goesmann A."/>
            <person name="Smits T.H."/>
            <person name="Bagheri H.C."/>
        </authorList>
    </citation>
    <scope>NUCLEOTIDE SEQUENCE [LARGE SCALE GENOMIC DNA]</scope>
    <source>
        <strain evidence="2">BUZ 2T</strain>
    </source>
</reference>
<sequence length="222" mass="24928">MSGAAWLIRLVKRLLHRCQWVGLGLLIASPGMAQIDNGNLPTDLIRVGILIEPHQPETPYQAHARLIQEELIIVGKALNQLSTIDPATYSRLQESLLTYLRQLKATNPDYGEPAVYESAMLVLQRLQEQTNRSLVNWRRQDNVPSPEPVAWTGTGYVVQAHAPLFRRPNFQSRRLRLLDAGDWVNVLRTEAGYCYVQTPAGNGYLPQRMLRPTAPVSLSTAP</sequence>
<dbReference type="HOGENOM" id="CLU_1243788_0_0_10"/>
<accession>I0K266</accession>
<keyword evidence="2" id="KW-1185">Reference proteome</keyword>
<protein>
    <recommendedName>
        <fullName evidence="3">SH3b domain-containing protein</fullName>
    </recommendedName>
</protein>
<dbReference type="Proteomes" id="UP000011058">
    <property type="component" value="Chromosome"/>
</dbReference>
<evidence type="ECO:0000313" key="1">
    <source>
        <dbReference type="EMBL" id="CCG98219.1"/>
    </source>
</evidence>
<name>I0K266_9BACT</name>
<organism evidence="1 2">
    <name type="scientific">Fibrella aestuarina BUZ 2</name>
    <dbReference type="NCBI Taxonomy" id="1166018"/>
    <lineage>
        <taxon>Bacteria</taxon>
        <taxon>Pseudomonadati</taxon>
        <taxon>Bacteroidota</taxon>
        <taxon>Cytophagia</taxon>
        <taxon>Cytophagales</taxon>
        <taxon>Spirosomataceae</taxon>
        <taxon>Fibrella</taxon>
    </lineage>
</organism>
<dbReference type="AlphaFoldDB" id="I0K266"/>
<dbReference type="STRING" id="1166018.FAES_0205"/>
<evidence type="ECO:0008006" key="3">
    <source>
        <dbReference type="Google" id="ProtNLM"/>
    </source>
</evidence>
<gene>
    <name evidence="1" type="ORF">FAES_0205</name>
</gene>
<dbReference type="EMBL" id="HE796683">
    <property type="protein sequence ID" value="CCG98219.1"/>
    <property type="molecule type" value="Genomic_DNA"/>
</dbReference>
<proteinExistence type="predicted"/>
<evidence type="ECO:0000313" key="2">
    <source>
        <dbReference type="Proteomes" id="UP000011058"/>
    </source>
</evidence>
<dbReference type="KEGG" id="fae:FAES_0205"/>